<comment type="subcellular location">
    <subcellularLocation>
        <location evidence="1">Membrane</location>
        <topology evidence="1">Multi-pass membrane protein</topology>
    </subcellularLocation>
</comment>
<dbReference type="GO" id="GO:0051301">
    <property type="term" value="P:cell division"/>
    <property type="evidence" value="ECO:0007669"/>
    <property type="project" value="InterPro"/>
</dbReference>
<feature type="transmembrane region" description="Helical" evidence="6">
    <location>
        <begin position="142"/>
        <end position="158"/>
    </location>
</feature>
<proteinExistence type="predicted"/>
<evidence type="ECO:0000256" key="2">
    <source>
        <dbReference type="ARBA" id="ARBA00022692"/>
    </source>
</evidence>
<dbReference type="PROSITE" id="PS00428">
    <property type="entry name" value="FTSW_RODA_SPOVE"/>
    <property type="match status" value="1"/>
</dbReference>
<evidence type="ECO:0000256" key="3">
    <source>
        <dbReference type="ARBA" id="ARBA00022960"/>
    </source>
</evidence>
<feature type="transmembrane region" description="Helical" evidence="6">
    <location>
        <begin position="58"/>
        <end position="75"/>
    </location>
</feature>
<gene>
    <name evidence="7" type="ORF">COU86_00790</name>
</gene>
<keyword evidence="3" id="KW-0133">Cell shape</keyword>
<feature type="transmembrane region" description="Helical" evidence="6">
    <location>
        <begin position="87"/>
        <end position="108"/>
    </location>
</feature>
<protein>
    <recommendedName>
        <fullName evidence="9">Rod shape-determining protein RodA</fullName>
    </recommendedName>
</protein>
<dbReference type="GO" id="GO:0005886">
    <property type="term" value="C:plasma membrane"/>
    <property type="evidence" value="ECO:0007669"/>
    <property type="project" value="TreeGrafter"/>
</dbReference>
<sequence>MIGIYITGLLILFFGFLNLFGISQNLFFSQFTFFLVGLFLMFVIKKIGRNFFSINNKFFYWLFIGFLFLVLFFGAEIRGAKRWLDLYFINFQPSEFFKVFYLIFLSNFMAKRKRFADKRLEFLFILIYFLIPAFLIFKQPDLGNTIILTMIFLSLTFFSDIPKKYFVQLIVVVLLTMPLGWFLLQPYQKTRLLSFLSPHLDRQGTAYNMIQSIITIGSGKFFGKGLGLGTQTRLYFLPENSTDFAFASLVEQFGFFGGASVIILFFLFSYFLLRKLFKYFNKVDEQGRQNFFFLLGLSCYLISQIVINIGMNMGLFPITGITLPLISYGGSSLVSFMIGLAFLP</sequence>
<comment type="caution">
    <text evidence="7">The sequence shown here is derived from an EMBL/GenBank/DDBJ whole genome shotgun (WGS) entry which is preliminary data.</text>
</comment>
<dbReference type="InterPro" id="IPR018365">
    <property type="entry name" value="Cell_cycle_FtsW-rel_CS"/>
</dbReference>
<feature type="transmembrane region" description="Helical" evidence="6">
    <location>
        <begin position="253"/>
        <end position="273"/>
    </location>
</feature>
<dbReference type="GO" id="GO:0008360">
    <property type="term" value="P:regulation of cell shape"/>
    <property type="evidence" value="ECO:0007669"/>
    <property type="project" value="UniProtKB-KW"/>
</dbReference>
<accession>A0A2M8KMK6</accession>
<evidence type="ECO:0000256" key="4">
    <source>
        <dbReference type="ARBA" id="ARBA00022989"/>
    </source>
</evidence>
<evidence type="ECO:0000256" key="5">
    <source>
        <dbReference type="ARBA" id="ARBA00023136"/>
    </source>
</evidence>
<feature type="transmembrane region" description="Helical" evidence="6">
    <location>
        <begin position="293"/>
        <end position="315"/>
    </location>
</feature>
<dbReference type="InterPro" id="IPR001182">
    <property type="entry name" value="FtsW/RodA"/>
</dbReference>
<dbReference type="GO" id="GO:0015648">
    <property type="term" value="F:lipid-linked peptidoglycan transporter activity"/>
    <property type="evidence" value="ECO:0007669"/>
    <property type="project" value="TreeGrafter"/>
</dbReference>
<feature type="transmembrane region" description="Helical" evidence="6">
    <location>
        <begin position="5"/>
        <end position="22"/>
    </location>
</feature>
<dbReference type="PANTHER" id="PTHR30474">
    <property type="entry name" value="CELL CYCLE PROTEIN"/>
    <property type="match status" value="1"/>
</dbReference>
<dbReference type="EMBL" id="PFEB01000007">
    <property type="protein sequence ID" value="PJE61153.1"/>
    <property type="molecule type" value="Genomic_DNA"/>
</dbReference>
<keyword evidence="2 6" id="KW-0812">Transmembrane</keyword>
<dbReference type="AlphaFoldDB" id="A0A2M8KMK6"/>
<keyword evidence="4 6" id="KW-1133">Transmembrane helix</keyword>
<feature type="transmembrane region" description="Helical" evidence="6">
    <location>
        <begin position="321"/>
        <end position="343"/>
    </location>
</feature>
<feature type="transmembrane region" description="Helical" evidence="6">
    <location>
        <begin position="120"/>
        <end position="136"/>
    </location>
</feature>
<evidence type="ECO:0000313" key="7">
    <source>
        <dbReference type="EMBL" id="PJE61153.1"/>
    </source>
</evidence>
<dbReference type="Proteomes" id="UP000231434">
    <property type="component" value="Unassembled WGS sequence"/>
</dbReference>
<dbReference type="GO" id="GO:0032153">
    <property type="term" value="C:cell division site"/>
    <property type="evidence" value="ECO:0007669"/>
    <property type="project" value="TreeGrafter"/>
</dbReference>
<evidence type="ECO:0008006" key="9">
    <source>
        <dbReference type="Google" id="ProtNLM"/>
    </source>
</evidence>
<feature type="transmembrane region" description="Helical" evidence="6">
    <location>
        <begin position="28"/>
        <end position="46"/>
    </location>
</feature>
<organism evidence="7 8">
    <name type="scientific">Candidatus Roizmanbacteria bacterium CG10_big_fil_rev_8_21_14_0_10_36_26</name>
    <dbReference type="NCBI Taxonomy" id="1974851"/>
    <lineage>
        <taxon>Bacteria</taxon>
        <taxon>Candidatus Roizmaniibacteriota</taxon>
    </lineage>
</organism>
<reference evidence="8" key="1">
    <citation type="submission" date="2017-09" db="EMBL/GenBank/DDBJ databases">
        <title>Depth-based differentiation of microbial function through sediment-hosted aquifers and enrichment of novel symbionts in the deep terrestrial subsurface.</title>
        <authorList>
            <person name="Probst A.J."/>
            <person name="Ladd B."/>
            <person name="Jarett J.K."/>
            <person name="Geller-Mcgrath D.E."/>
            <person name="Sieber C.M.K."/>
            <person name="Emerson J.B."/>
            <person name="Anantharaman K."/>
            <person name="Thomas B.C."/>
            <person name="Malmstrom R."/>
            <person name="Stieglmeier M."/>
            <person name="Klingl A."/>
            <person name="Woyke T."/>
            <person name="Ryan C.M."/>
            <person name="Banfield J.F."/>
        </authorList>
    </citation>
    <scope>NUCLEOTIDE SEQUENCE [LARGE SCALE GENOMIC DNA]</scope>
</reference>
<keyword evidence="5 6" id="KW-0472">Membrane</keyword>
<feature type="transmembrane region" description="Helical" evidence="6">
    <location>
        <begin position="165"/>
        <end position="184"/>
    </location>
</feature>
<dbReference type="Pfam" id="PF01098">
    <property type="entry name" value="FTSW_RODA_SPOVE"/>
    <property type="match status" value="1"/>
</dbReference>
<dbReference type="PANTHER" id="PTHR30474:SF1">
    <property type="entry name" value="PEPTIDOGLYCAN GLYCOSYLTRANSFERASE MRDB"/>
    <property type="match status" value="1"/>
</dbReference>
<evidence type="ECO:0000256" key="6">
    <source>
        <dbReference type="SAM" id="Phobius"/>
    </source>
</evidence>
<evidence type="ECO:0000256" key="1">
    <source>
        <dbReference type="ARBA" id="ARBA00004141"/>
    </source>
</evidence>
<name>A0A2M8KMK6_9BACT</name>
<evidence type="ECO:0000313" key="8">
    <source>
        <dbReference type="Proteomes" id="UP000231434"/>
    </source>
</evidence>